<proteinExistence type="predicted"/>
<dbReference type="SUPFAM" id="SSF47413">
    <property type="entry name" value="lambda repressor-like DNA-binding domains"/>
    <property type="match status" value="1"/>
</dbReference>
<dbReference type="Gene3D" id="1.25.40.10">
    <property type="entry name" value="Tetratricopeptide repeat domain"/>
    <property type="match status" value="1"/>
</dbReference>
<dbReference type="Proteomes" id="UP000644756">
    <property type="component" value="Unassembled WGS sequence"/>
</dbReference>
<dbReference type="EMBL" id="BMGR01000014">
    <property type="protein sequence ID" value="GGG17799.1"/>
    <property type="molecule type" value="Genomic_DNA"/>
</dbReference>
<feature type="domain" description="HTH cro/C1-type" evidence="1">
    <location>
        <begin position="22"/>
        <end position="77"/>
    </location>
</feature>
<dbReference type="Pfam" id="PF13560">
    <property type="entry name" value="HTH_31"/>
    <property type="match status" value="1"/>
</dbReference>
<comment type="caution">
    <text evidence="2">The sequence shown here is derived from an EMBL/GenBank/DDBJ whole genome shotgun (WGS) entry which is preliminary data.</text>
</comment>
<dbReference type="InterPro" id="IPR010982">
    <property type="entry name" value="Lambda_DNA-bd_dom_sf"/>
</dbReference>
<dbReference type="PROSITE" id="PS50943">
    <property type="entry name" value="HTH_CROC1"/>
    <property type="match status" value="1"/>
</dbReference>
<reference evidence="2" key="1">
    <citation type="journal article" date="2014" name="Int. J. Syst. Evol. Microbiol.">
        <title>Complete genome sequence of Corynebacterium casei LMG S-19264T (=DSM 44701T), isolated from a smear-ripened cheese.</title>
        <authorList>
            <consortium name="US DOE Joint Genome Institute (JGI-PGF)"/>
            <person name="Walter F."/>
            <person name="Albersmeier A."/>
            <person name="Kalinowski J."/>
            <person name="Ruckert C."/>
        </authorList>
    </citation>
    <scope>NUCLEOTIDE SEQUENCE</scope>
    <source>
        <strain evidence="2">CGMCC 1.12987</strain>
    </source>
</reference>
<name>A0A917G1G9_9BACL</name>
<dbReference type="RefSeq" id="WP_188532677.1">
    <property type="nucleotide sequence ID" value="NZ_BMGR01000014.1"/>
</dbReference>
<evidence type="ECO:0000313" key="3">
    <source>
        <dbReference type="Proteomes" id="UP000644756"/>
    </source>
</evidence>
<gene>
    <name evidence="2" type="ORF">GCM10010916_38260</name>
</gene>
<organism evidence="2 3">
    <name type="scientific">Paenibacillus abyssi</name>
    <dbReference type="NCBI Taxonomy" id="1340531"/>
    <lineage>
        <taxon>Bacteria</taxon>
        <taxon>Bacillati</taxon>
        <taxon>Bacillota</taxon>
        <taxon>Bacilli</taxon>
        <taxon>Bacillales</taxon>
        <taxon>Paenibacillaceae</taxon>
        <taxon>Paenibacillus</taxon>
    </lineage>
</organism>
<reference evidence="2" key="2">
    <citation type="submission" date="2020-09" db="EMBL/GenBank/DDBJ databases">
        <authorList>
            <person name="Sun Q."/>
            <person name="Zhou Y."/>
        </authorList>
    </citation>
    <scope>NUCLEOTIDE SEQUENCE</scope>
    <source>
        <strain evidence="2">CGMCC 1.12987</strain>
    </source>
</reference>
<dbReference type="SUPFAM" id="SSF48452">
    <property type="entry name" value="TPR-like"/>
    <property type="match status" value="1"/>
</dbReference>
<protein>
    <recommendedName>
        <fullName evidence="1">HTH cro/C1-type domain-containing protein</fullName>
    </recommendedName>
</protein>
<evidence type="ECO:0000259" key="1">
    <source>
        <dbReference type="PROSITE" id="PS50943"/>
    </source>
</evidence>
<evidence type="ECO:0000313" key="2">
    <source>
        <dbReference type="EMBL" id="GGG17799.1"/>
    </source>
</evidence>
<dbReference type="InterPro" id="IPR011990">
    <property type="entry name" value="TPR-like_helical_dom_sf"/>
</dbReference>
<accession>A0A917G1G9</accession>
<keyword evidence="3" id="KW-1185">Reference proteome</keyword>
<dbReference type="SMART" id="SM00530">
    <property type="entry name" value="HTH_XRE"/>
    <property type="match status" value="1"/>
</dbReference>
<dbReference type="Gene3D" id="1.10.260.40">
    <property type="entry name" value="lambda repressor-like DNA-binding domains"/>
    <property type="match status" value="1"/>
</dbReference>
<dbReference type="InterPro" id="IPR001387">
    <property type="entry name" value="Cro/C1-type_HTH"/>
</dbReference>
<dbReference type="CDD" id="cd00093">
    <property type="entry name" value="HTH_XRE"/>
    <property type="match status" value="1"/>
</dbReference>
<dbReference type="GO" id="GO:0003677">
    <property type="term" value="F:DNA binding"/>
    <property type="evidence" value="ECO:0007669"/>
    <property type="project" value="InterPro"/>
</dbReference>
<dbReference type="AlphaFoldDB" id="A0A917G1G9"/>
<sequence>MKRRVMTGEGPQYDPEKVGEAIRQMRNLANLTLSALSGKIGIPQSKLSYIETGKYKKVHNKDIERIAAGLKCKVDSLLNQSTLKDNPQDEKIAMDIDTIRSYLLLARNKEVAAMIQKLEAEVNTESIYYPLLLKVKGDYFRNIGDQKNALRYYDRLESMAQTTEEKITKKPILEAIIASISTIYEAGDYIKAIRKSLNLIDAFNKSAVDEWDLAREKYATYANLALFYLATSEIGSAKAAAQKAFDIAKSHDTGLLAHIQYLYALILFLNEEYKESERNLMEAIREFRFRKNTRLLTKALLAQHAFFYTQPDKYSNILTVLEQIVLDGADPCGETCKRNPLYHDIWNTAIERHISAGSIEKAKTLLDRMYALEHNNIKTSYLMAKWYEAQNDHDQYIQYLRRAIEEAEAGRSGVTPHEQGHYMLEYLANLVPTEKQLITKAKNSFQSNPPFVATVIKDLLTAPIS</sequence>